<protein>
    <submittedName>
        <fullName evidence="1">Uncharacterized protein</fullName>
    </submittedName>
</protein>
<dbReference type="EMBL" id="CP017298">
    <property type="protein sequence ID" value="AOS47044.1"/>
    <property type="molecule type" value="Genomic_DNA"/>
</dbReference>
<dbReference type="AlphaFoldDB" id="A0A1D8B1P1"/>
<accession>A0A1D8B1P1</accession>
<organism evidence="1 2">
    <name type="scientific">Pauljensenia hongkongensis</name>
    <dbReference type="NCBI Taxonomy" id="178339"/>
    <lineage>
        <taxon>Bacteria</taxon>
        <taxon>Bacillati</taxon>
        <taxon>Actinomycetota</taxon>
        <taxon>Actinomycetes</taxon>
        <taxon>Actinomycetales</taxon>
        <taxon>Actinomycetaceae</taxon>
        <taxon>Pauljensenia</taxon>
    </lineage>
</organism>
<sequence>MCENARCSEHLVQFDMVNAERQFDQIACDFVGQRAERLADYERDLRENLNESGARRLRDQFALPLCRRSVRLAIRFSIRSARNPFTRFPRRFPTRPACNPFTRFPRRFPTRFARR</sequence>
<reference evidence="1 2" key="1">
    <citation type="submission" date="2016-09" db="EMBL/GenBank/DDBJ databases">
        <title>Complete genome sequence of Actinomyces hongkongensis HKU8.</title>
        <authorList>
            <person name="Gao Y.-X."/>
            <person name="Zhou Y.-Y."/>
            <person name="Xie Y."/>
            <person name="Wang M."/>
            <person name="Wang S.-J."/>
            <person name="Shen S.-G."/>
        </authorList>
    </citation>
    <scope>NUCLEOTIDE SEQUENCE [LARGE SCALE GENOMIC DNA]</scope>
    <source>
        <strain evidence="1 2">HKU8</strain>
    </source>
</reference>
<gene>
    <name evidence="1" type="ORF">BH719_03530</name>
</gene>
<dbReference type="Proteomes" id="UP000095214">
    <property type="component" value="Chromosome"/>
</dbReference>
<dbReference type="KEGG" id="phon:BH719_03530"/>
<proteinExistence type="predicted"/>
<keyword evidence="2" id="KW-1185">Reference proteome</keyword>
<evidence type="ECO:0000313" key="1">
    <source>
        <dbReference type="EMBL" id="AOS47044.1"/>
    </source>
</evidence>
<name>A0A1D8B1P1_9ACTO</name>
<evidence type="ECO:0000313" key="2">
    <source>
        <dbReference type="Proteomes" id="UP000095214"/>
    </source>
</evidence>